<comment type="catalytic activity">
    <reaction evidence="1 9">
        <text>D-alanyl-D-alanine + H2O = 2 D-alanine</text>
        <dbReference type="Rhea" id="RHEA:20661"/>
        <dbReference type="ChEBI" id="CHEBI:15377"/>
        <dbReference type="ChEBI" id="CHEBI:57416"/>
        <dbReference type="ChEBI" id="CHEBI:57822"/>
        <dbReference type="EC" id="3.4.13.22"/>
    </reaction>
</comment>
<dbReference type="EMBL" id="JACOQI010000003">
    <property type="protein sequence ID" value="MBC5769659.1"/>
    <property type="molecule type" value="Genomic_DNA"/>
</dbReference>
<dbReference type="GO" id="GO:0160237">
    <property type="term" value="F:D-Ala-D-Ala dipeptidase activity"/>
    <property type="evidence" value="ECO:0007669"/>
    <property type="project" value="UniProtKB-EC"/>
</dbReference>
<evidence type="ECO:0000256" key="1">
    <source>
        <dbReference type="ARBA" id="ARBA00001362"/>
    </source>
</evidence>
<dbReference type="GO" id="GO:0006508">
    <property type="term" value="P:proteolysis"/>
    <property type="evidence" value="ECO:0007669"/>
    <property type="project" value="UniProtKB-KW"/>
</dbReference>
<comment type="cofactor">
    <cofactor evidence="9">
        <name>Zn(2+)</name>
        <dbReference type="ChEBI" id="CHEBI:29105"/>
    </cofactor>
    <text evidence="9">Binds 1 zinc ion per subunit.</text>
</comment>
<evidence type="ECO:0000256" key="9">
    <source>
        <dbReference type="HAMAP-Rule" id="MF_01924"/>
    </source>
</evidence>
<dbReference type="InterPro" id="IPR009045">
    <property type="entry name" value="Zn_M74/Hedgehog-like"/>
</dbReference>
<feature type="active site" description="Proton donor/acceptor" evidence="9">
    <location>
        <position position="205"/>
    </location>
</feature>
<evidence type="ECO:0000313" key="12">
    <source>
        <dbReference type="Proteomes" id="UP000620327"/>
    </source>
</evidence>
<comment type="similarity">
    <text evidence="9">Belongs to the peptidase M15D family.</text>
</comment>
<keyword evidence="6 9" id="KW-0224">Dipeptidase</keyword>
<reference evidence="11" key="1">
    <citation type="submission" date="2020-08" db="EMBL/GenBank/DDBJ databases">
        <title>Genome public.</title>
        <authorList>
            <person name="Liu C."/>
            <person name="Sun Q."/>
        </authorList>
    </citation>
    <scope>NUCLEOTIDE SEQUENCE</scope>
    <source>
        <strain evidence="11">BX15</strain>
    </source>
</reference>
<feature type="compositionally biased region" description="Low complexity" evidence="10">
    <location>
        <begin position="1"/>
        <end position="25"/>
    </location>
</feature>
<keyword evidence="5 9" id="KW-0862">Zinc</keyword>
<evidence type="ECO:0000256" key="7">
    <source>
        <dbReference type="ARBA" id="ARBA00023049"/>
    </source>
</evidence>
<dbReference type="GO" id="GO:0008270">
    <property type="term" value="F:zinc ion binding"/>
    <property type="evidence" value="ECO:0007669"/>
    <property type="project" value="UniProtKB-UniRule"/>
</dbReference>
<comment type="function">
    <text evidence="9">Catalyzes hydrolysis of the D-alanyl-D-alanine dipeptide.</text>
</comment>
<feature type="compositionally biased region" description="Acidic residues" evidence="10">
    <location>
        <begin position="26"/>
        <end position="35"/>
    </location>
</feature>
<dbReference type="Pfam" id="PF01427">
    <property type="entry name" value="Peptidase_M15"/>
    <property type="match status" value="1"/>
</dbReference>
<evidence type="ECO:0000256" key="5">
    <source>
        <dbReference type="ARBA" id="ARBA00022833"/>
    </source>
</evidence>
<evidence type="ECO:0000256" key="8">
    <source>
        <dbReference type="ARBA" id="ARBA00023316"/>
    </source>
</evidence>
<keyword evidence="4 9" id="KW-0378">Hydrolase</keyword>
<sequence length="225" mass="24462">MPSTPEPSLEAPADPLPAPAASGDGAEAEPDEGSEPAEVTESIPAPEDFVRVADWIPDIYTDLRYAADNNFTGQAIYDFSDAYLRYGTVQKLAAVQETVAESGCSLLIWDAFRPASAQFRLWEICPDPAYVANPEKGFSSHSRGNTVDVTLVTTDGQPVDMPTDFDDFTALADRDYSDVGDTAAANARLLESAMTAAGFRPYSAEWWHYSDTQSYPVDEQFIPLS</sequence>
<comment type="caution">
    <text evidence="11">The sequence shown here is derived from an EMBL/GenBank/DDBJ whole genome shotgun (WGS) entry which is preliminary data.</text>
</comment>
<dbReference type="Proteomes" id="UP000620327">
    <property type="component" value="Unassembled WGS sequence"/>
</dbReference>
<feature type="site" description="Transition state stabilizer" evidence="9">
    <location>
        <position position="113"/>
    </location>
</feature>
<feature type="binding site" evidence="9">
    <location>
        <position position="208"/>
    </location>
    <ligand>
        <name>Zn(2+)</name>
        <dbReference type="ChEBI" id="CHEBI:29105"/>
        <note>catalytic</note>
    </ligand>
</feature>
<organism evidence="11 12">
    <name type="scientific">Dysosmobacter segnis</name>
    <dbReference type="NCBI Taxonomy" id="2763042"/>
    <lineage>
        <taxon>Bacteria</taxon>
        <taxon>Bacillati</taxon>
        <taxon>Bacillota</taxon>
        <taxon>Clostridia</taxon>
        <taxon>Eubacteriales</taxon>
        <taxon>Oscillospiraceae</taxon>
        <taxon>Dysosmobacter</taxon>
    </lineage>
</organism>
<gene>
    <name evidence="11" type="ORF">H8Z83_04890</name>
</gene>
<dbReference type="HAMAP" id="MF_01924">
    <property type="entry name" value="A_A_dipeptidase"/>
    <property type="match status" value="1"/>
</dbReference>
<dbReference type="PANTHER" id="PTHR43126:SF1">
    <property type="entry name" value="D-ALANYL-D-ALANINE DIPEPTIDASE"/>
    <property type="match status" value="1"/>
</dbReference>
<evidence type="ECO:0000256" key="10">
    <source>
        <dbReference type="SAM" id="MobiDB-lite"/>
    </source>
</evidence>
<keyword evidence="3 9" id="KW-0479">Metal-binding</keyword>
<evidence type="ECO:0000256" key="3">
    <source>
        <dbReference type="ARBA" id="ARBA00022723"/>
    </source>
</evidence>
<evidence type="ECO:0000256" key="6">
    <source>
        <dbReference type="ARBA" id="ARBA00022997"/>
    </source>
</evidence>
<keyword evidence="2 9" id="KW-0645">Protease</keyword>
<keyword evidence="7 9" id="KW-0482">Metalloprotease</keyword>
<evidence type="ECO:0000256" key="4">
    <source>
        <dbReference type="ARBA" id="ARBA00022801"/>
    </source>
</evidence>
<feature type="region of interest" description="Disordered" evidence="10">
    <location>
        <begin position="1"/>
        <end position="44"/>
    </location>
</feature>
<dbReference type="InterPro" id="IPR000755">
    <property type="entry name" value="A_A_dipeptidase"/>
</dbReference>
<protein>
    <recommendedName>
        <fullName evidence="9">D-alanyl-D-alanine dipeptidase</fullName>
        <shortName evidence="9">D-Ala-D-Ala dipeptidase</shortName>
        <ecNumber evidence="9">3.4.13.22</ecNumber>
    </recommendedName>
</protein>
<keyword evidence="12" id="KW-1185">Reference proteome</keyword>
<dbReference type="EC" id="3.4.13.22" evidence="9"/>
<dbReference type="SUPFAM" id="SSF55166">
    <property type="entry name" value="Hedgehog/DD-peptidase"/>
    <property type="match status" value="1"/>
</dbReference>
<feature type="binding site" evidence="9">
    <location>
        <position position="141"/>
    </location>
    <ligand>
        <name>Zn(2+)</name>
        <dbReference type="ChEBI" id="CHEBI:29105"/>
        <note>catalytic</note>
    </ligand>
</feature>
<evidence type="ECO:0000313" key="11">
    <source>
        <dbReference type="EMBL" id="MBC5769659.1"/>
    </source>
</evidence>
<dbReference type="Gene3D" id="3.30.1380.10">
    <property type="match status" value="1"/>
</dbReference>
<accession>A0A923MHN6</accession>
<keyword evidence="8" id="KW-0961">Cell wall biogenesis/degradation</keyword>
<dbReference type="CDD" id="cd14840">
    <property type="entry name" value="D-Ala-D-Ala_dipeptidase_Aad"/>
    <property type="match status" value="1"/>
</dbReference>
<dbReference type="GO" id="GO:0071555">
    <property type="term" value="P:cell wall organization"/>
    <property type="evidence" value="ECO:0007669"/>
    <property type="project" value="UniProtKB-KW"/>
</dbReference>
<dbReference type="RefSeq" id="WP_187014013.1">
    <property type="nucleotide sequence ID" value="NZ_JACOQI010000003.1"/>
</dbReference>
<dbReference type="AlphaFoldDB" id="A0A923MHN6"/>
<dbReference type="GO" id="GO:0008237">
    <property type="term" value="F:metallopeptidase activity"/>
    <property type="evidence" value="ECO:0007669"/>
    <property type="project" value="UniProtKB-KW"/>
</dbReference>
<feature type="binding site" evidence="9">
    <location>
        <position position="148"/>
    </location>
    <ligand>
        <name>Zn(2+)</name>
        <dbReference type="ChEBI" id="CHEBI:29105"/>
        <note>catalytic</note>
    </ligand>
</feature>
<proteinExistence type="inferred from homology"/>
<name>A0A923MHN6_9FIRM</name>
<dbReference type="PANTHER" id="PTHR43126">
    <property type="entry name" value="D-ALANYL-D-ALANINE DIPEPTIDASE"/>
    <property type="match status" value="1"/>
</dbReference>
<evidence type="ECO:0000256" key="2">
    <source>
        <dbReference type="ARBA" id="ARBA00022670"/>
    </source>
</evidence>